<dbReference type="InterPro" id="IPR027417">
    <property type="entry name" value="P-loop_NTPase"/>
</dbReference>
<dbReference type="EMBL" id="LGRX02026534">
    <property type="protein sequence ID" value="KAK3250717.1"/>
    <property type="molecule type" value="Genomic_DNA"/>
</dbReference>
<keyword evidence="6" id="KW-0333">Golgi apparatus</keyword>
<gene>
    <name evidence="9" type="ORF">CYMTET_39914</name>
</gene>
<evidence type="ECO:0000256" key="8">
    <source>
        <dbReference type="ARBA" id="ARBA00023180"/>
    </source>
</evidence>
<accession>A0AAE0F477</accession>
<dbReference type="Gene3D" id="3.40.50.300">
    <property type="entry name" value="P-loop containing nucleotide triphosphate hydrolases"/>
    <property type="match status" value="1"/>
</dbReference>
<dbReference type="AlphaFoldDB" id="A0AAE0F477"/>
<evidence type="ECO:0000313" key="9">
    <source>
        <dbReference type="EMBL" id="KAK3250717.1"/>
    </source>
</evidence>
<proteinExistence type="predicted"/>
<evidence type="ECO:0000256" key="5">
    <source>
        <dbReference type="ARBA" id="ARBA00022989"/>
    </source>
</evidence>
<keyword evidence="2" id="KW-0808">Transferase</keyword>
<dbReference type="PANTHER" id="PTHR12129">
    <property type="entry name" value="HEPARAN SULFATE 2-O-SULFOTRANSFERASE"/>
    <property type="match status" value="1"/>
</dbReference>
<evidence type="ECO:0000256" key="2">
    <source>
        <dbReference type="ARBA" id="ARBA00022679"/>
    </source>
</evidence>
<evidence type="ECO:0000313" key="10">
    <source>
        <dbReference type="Proteomes" id="UP001190700"/>
    </source>
</evidence>
<keyword evidence="4" id="KW-0735">Signal-anchor</keyword>
<evidence type="ECO:0000256" key="7">
    <source>
        <dbReference type="ARBA" id="ARBA00023136"/>
    </source>
</evidence>
<dbReference type="GO" id="GO:0008146">
    <property type="term" value="F:sulfotransferase activity"/>
    <property type="evidence" value="ECO:0007669"/>
    <property type="project" value="InterPro"/>
</dbReference>
<dbReference type="PANTHER" id="PTHR12129:SF15">
    <property type="entry name" value="URONYL 2-SULFOTRANSFERASE"/>
    <property type="match status" value="1"/>
</dbReference>
<dbReference type="InterPro" id="IPR007734">
    <property type="entry name" value="Heparan_SO4_2-O-STrfase"/>
</dbReference>
<protein>
    <submittedName>
        <fullName evidence="9">Uncharacterized protein</fullName>
    </submittedName>
</protein>
<evidence type="ECO:0000256" key="6">
    <source>
        <dbReference type="ARBA" id="ARBA00023034"/>
    </source>
</evidence>
<dbReference type="Proteomes" id="UP001190700">
    <property type="component" value="Unassembled WGS sequence"/>
</dbReference>
<keyword evidence="8" id="KW-0325">Glycoprotein</keyword>
<sequence length="312" mass="36259">MKMPLLIGMLVRSNTNKALVSQTRRPAQSYSIGVMHQARHSAQKDRVLSLNQQKHFARNIVGRGCGVLYEYAVQYIDFQELGQPTPMWINMIRNPIHTLISRFYRNHERWDPSVPRLLDKCVRQAIADGPESVSAMACLRPTIQILWFCGQHEDCIFNATDIRDPHWRQYRLQKARLRAEANVASKYAVVGIYENMTTFANMLQRMIPTFFKGAKSAWPPIEQEIKKKQKKKIVNPANNHTVRLFEGQFPYPTNATVRLLEDHYQEEVKFYQSTKHNFEMRASACGMYRIVKNYTYAPPLPWPLPKGCINSE</sequence>
<comment type="subcellular location">
    <subcellularLocation>
        <location evidence="1">Golgi apparatus membrane</location>
        <topology evidence="1">Single-pass type II membrane protein</topology>
    </subcellularLocation>
</comment>
<keyword evidence="3" id="KW-0812">Transmembrane</keyword>
<keyword evidence="7" id="KW-0472">Membrane</keyword>
<keyword evidence="10" id="KW-1185">Reference proteome</keyword>
<keyword evidence="5" id="KW-1133">Transmembrane helix</keyword>
<evidence type="ECO:0000256" key="4">
    <source>
        <dbReference type="ARBA" id="ARBA00022968"/>
    </source>
</evidence>
<reference evidence="9 10" key="1">
    <citation type="journal article" date="2015" name="Genome Biol. Evol.">
        <title>Comparative Genomics of a Bacterivorous Green Alga Reveals Evolutionary Causalities and Consequences of Phago-Mixotrophic Mode of Nutrition.</title>
        <authorList>
            <person name="Burns J.A."/>
            <person name="Paasch A."/>
            <person name="Narechania A."/>
            <person name="Kim E."/>
        </authorList>
    </citation>
    <scope>NUCLEOTIDE SEQUENCE [LARGE SCALE GENOMIC DNA]</scope>
    <source>
        <strain evidence="9 10">PLY_AMNH</strain>
    </source>
</reference>
<evidence type="ECO:0000256" key="1">
    <source>
        <dbReference type="ARBA" id="ARBA00004323"/>
    </source>
</evidence>
<evidence type="ECO:0000256" key="3">
    <source>
        <dbReference type="ARBA" id="ARBA00022692"/>
    </source>
</evidence>
<organism evidence="9 10">
    <name type="scientific">Cymbomonas tetramitiformis</name>
    <dbReference type="NCBI Taxonomy" id="36881"/>
    <lineage>
        <taxon>Eukaryota</taxon>
        <taxon>Viridiplantae</taxon>
        <taxon>Chlorophyta</taxon>
        <taxon>Pyramimonadophyceae</taxon>
        <taxon>Pyramimonadales</taxon>
        <taxon>Pyramimonadaceae</taxon>
        <taxon>Cymbomonas</taxon>
    </lineage>
</organism>
<name>A0AAE0F477_9CHLO</name>
<dbReference type="GO" id="GO:0000139">
    <property type="term" value="C:Golgi membrane"/>
    <property type="evidence" value="ECO:0007669"/>
    <property type="project" value="UniProtKB-SubCell"/>
</dbReference>
<comment type="caution">
    <text evidence="9">The sequence shown here is derived from an EMBL/GenBank/DDBJ whole genome shotgun (WGS) entry which is preliminary data.</text>
</comment>